<keyword evidence="5 9" id="KW-1133">Transmembrane helix</keyword>
<feature type="compositionally biased region" description="Low complexity" evidence="10">
    <location>
        <begin position="773"/>
        <end position="791"/>
    </location>
</feature>
<proteinExistence type="inferred from homology"/>
<keyword evidence="4 9" id="KW-0256">Endoplasmic reticulum</keyword>
<dbReference type="GO" id="GO:0005789">
    <property type="term" value="C:endoplasmic reticulum membrane"/>
    <property type="evidence" value="ECO:0007669"/>
    <property type="project" value="UniProtKB-SubCell"/>
</dbReference>
<keyword evidence="3 9" id="KW-0378">Hydrolase</keyword>
<evidence type="ECO:0000256" key="4">
    <source>
        <dbReference type="ARBA" id="ARBA00022824"/>
    </source>
</evidence>
<dbReference type="InterPro" id="IPR046758">
    <property type="entry name" value="Sey1/RHD3-like_3HB"/>
</dbReference>
<evidence type="ECO:0000313" key="13">
    <source>
        <dbReference type="EMBL" id="CAD7704286.1"/>
    </source>
</evidence>
<feature type="coiled-coil region" evidence="9">
    <location>
        <begin position="503"/>
        <end position="530"/>
    </location>
</feature>
<dbReference type="Gene3D" id="3.40.50.300">
    <property type="entry name" value="P-loop containing nucleotide triphosphate hydrolases"/>
    <property type="match status" value="1"/>
</dbReference>
<dbReference type="EMBL" id="CAJHUC010002729">
    <property type="protein sequence ID" value="CAD7704286.1"/>
    <property type="molecule type" value="Genomic_DNA"/>
</dbReference>
<organism evidence="13 14">
    <name type="scientific">Ostreobium quekettii</name>
    <dbReference type="NCBI Taxonomy" id="121088"/>
    <lineage>
        <taxon>Eukaryota</taxon>
        <taxon>Viridiplantae</taxon>
        <taxon>Chlorophyta</taxon>
        <taxon>core chlorophytes</taxon>
        <taxon>Ulvophyceae</taxon>
        <taxon>TCBD clade</taxon>
        <taxon>Bryopsidales</taxon>
        <taxon>Ostreobineae</taxon>
        <taxon>Ostreobiaceae</taxon>
        <taxon>Ostreobium</taxon>
    </lineage>
</organism>
<dbReference type="GO" id="GO:0005525">
    <property type="term" value="F:GTP binding"/>
    <property type="evidence" value="ECO:0007669"/>
    <property type="project" value="UniProtKB-UniRule"/>
</dbReference>
<dbReference type="GO" id="GO:0016320">
    <property type="term" value="P:endoplasmic reticulum membrane fusion"/>
    <property type="evidence" value="ECO:0007669"/>
    <property type="project" value="TreeGrafter"/>
</dbReference>
<gene>
    <name evidence="13" type="ORF">OSTQU699_LOCUS9641</name>
</gene>
<comment type="similarity">
    <text evidence="9">Belongs to the TRAFAC class dynamin-like GTPase superfamily. GB1/RHD3 GTPase family. RHD3 subfamily.</text>
</comment>
<evidence type="ECO:0000256" key="9">
    <source>
        <dbReference type="HAMAP-Rule" id="MF_03109"/>
    </source>
</evidence>
<feature type="topological domain" description="Cytoplasmic" evidence="9">
    <location>
        <begin position="1"/>
        <end position="685"/>
    </location>
</feature>
<dbReference type="OrthoDB" id="1597724at2759"/>
<dbReference type="InterPro" id="IPR027417">
    <property type="entry name" value="P-loop_NTPase"/>
</dbReference>
<evidence type="ECO:0000256" key="1">
    <source>
        <dbReference type="ARBA" id="ARBA00022692"/>
    </source>
</evidence>
<keyword evidence="8 9" id="KW-0472">Membrane</keyword>
<dbReference type="EC" id="3.6.5.-" evidence="9"/>
<evidence type="ECO:0000256" key="7">
    <source>
        <dbReference type="ARBA" id="ARBA00023134"/>
    </source>
</evidence>
<dbReference type="CDD" id="cd01851">
    <property type="entry name" value="GBP"/>
    <property type="match status" value="1"/>
</dbReference>
<dbReference type="Pfam" id="PF05879">
    <property type="entry name" value="RHD3_GTPase"/>
    <property type="match status" value="1"/>
</dbReference>
<feature type="binding site" evidence="9">
    <location>
        <begin position="44"/>
        <end position="51"/>
    </location>
    <ligand>
        <name>GTP</name>
        <dbReference type="ChEBI" id="CHEBI:37565"/>
    </ligand>
</feature>
<dbReference type="InterPro" id="IPR030386">
    <property type="entry name" value="G_GB1_RHD3_dom"/>
</dbReference>
<evidence type="ECO:0000259" key="12">
    <source>
        <dbReference type="PROSITE" id="PS51715"/>
    </source>
</evidence>
<comment type="function">
    <text evidence="9">Probable GTP-binding protein that may be involved in cell development.</text>
</comment>
<dbReference type="HAMAP" id="MF_03109">
    <property type="entry name" value="Sey1"/>
    <property type="match status" value="1"/>
</dbReference>
<comment type="subcellular location">
    <subcellularLocation>
        <location evidence="9">Endoplasmic reticulum membrane</location>
        <topology evidence="9">Multi-pass membrane protein</topology>
    </subcellularLocation>
</comment>
<evidence type="ECO:0000256" key="3">
    <source>
        <dbReference type="ARBA" id="ARBA00022801"/>
    </source>
</evidence>
<dbReference type="PANTHER" id="PTHR45923">
    <property type="entry name" value="PROTEIN SEY1"/>
    <property type="match status" value="1"/>
</dbReference>
<feature type="region of interest" description="Disordered" evidence="10">
    <location>
        <begin position="765"/>
        <end position="813"/>
    </location>
</feature>
<dbReference type="GO" id="GO:0003924">
    <property type="term" value="F:GTPase activity"/>
    <property type="evidence" value="ECO:0007669"/>
    <property type="project" value="UniProtKB-UniRule"/>
</dbReference>
<keyword evidence="1 9" id="KW-0812">Transmembrane</keyword>
<feature type="domain" description="GB1/RHD3-type G" evidence="12">
    <location>
        <begin position="34"/>
        <end position="253"/>
    </location>
</feature>
<feature type="topological domain" description="Lumenal" evidence="9">
    <location>
        <begin position="707"/>
        <end position="709"/>
    </location>
</feature>
<sequence length="813" mass="90520">MAEDKPLNLVDADGQFNDEGMREFASATNLIHCGLGYQIVAVMGPQSSGKSTLLNYVFGTTFKEMDALRGRGQTTRGIWVARSPKIEDVTTLVMDLEGTDGRERGEDDTTFERQSALFALSVADVLLINIWCHDVGREQGAGKPLMKTIFQVNLKLFTPSPGRKKTVLLFVIRDRSKTPMEKLTAVLEDDIRGIWSTMPKPPQYEQTSFRDFFEVAYTSLPNYEEKEDDFRAETYLLRKKFSSEESDSYVRTGDKLPGDAITMSTQKVWELIRTHKDLDLPAHKIMVANTRCAEILTEQLEGLKNDMLWEELVKESEKSVVHNFGERASALITSCLSGYDQEALYFDEEVRANKRLELVEKVQALARPACEQQMRHLRIQMLDDFSKQLKIGTTVDGIPFSECAKRCKEEALAAFADEGAKSDMPSIGWSHSEFCPAMERSVDGMVSDLKKDKVEAVFKTLQDGFATTLVGPSAELLDTMPQQLWQRLRGLMGSAIKQASGQLAKSLEGYDFLEEERDDMESRIQAAAEKIVVSSATEASHTVLNRMRIRFADAFSMDENKMPRTWMPKDNIAKASKVARMAAADVLAQLVIIQVEKNAAAEDAESAVRDMARQDLEDSMSGKRKQQSKYAVMGLSVWPDLDPSCSLVSPQEAFSKWRQFVVETKLQITQAALTQQANRLASHRPPPLWAICAMLLLGFNEFISIVYSPVMLVTMIFGLLFIRTLYMEMDVDAEMQKGALPGLMSLGAKFVPAVKTVSQKTLESTKSLILPESSSSHQQPGGPSNNSSPPGGADGVEGPTSGDQAQTEDRKDK</sequence>
<dbReference type="FunFam" id="3.40.50.300:FF:002271">
    <property type="entry name" value="Protein ROOT HAIR DEFECTIVE 3 homolog"/>
    <property type="match status" value="1"/>
</dbReference>
<dbReference type="AlphaFoldDB" id="A0A8S1JHU8"/>
<evidence type="ECO:0000256" key="11">
    <source>
        <dbReference type="SAM" id="Phobius"/>
    </source>
</evidence>
<evidence type="ECO:0000256" key="2">
    <source>
        <dbReference type="ARBA" id="ARBA00022741"/>
    </source>
</evidence>
<protein>
    <recommendedName>
        <fullName evidence="9">Protein ROOT HAIR DEFECTIVE 3 homolog</fullName>
        <ecNumber evidence="9">3.6.5.-</ecNumber>
    </recommendedName>
    <alternativeName>
        <fullName evidence="9">Protein SEY1 homolog</fullName>
    </alternativeName>
</protein>
<keyword evidence="6 9" id="KW-0175">Coiled coil</keyword>
<reference evidence="13" key="1">
    <citation type="submission" date="2020-12" db="EMBL/GenBank/DDBJ databases">
        <authorList>
            <person name="Iha C."/>
        </authorList>
    </citation>
    <scope>NUCLEOTIDE SEQUENCE</scope>
</reference>
<keyword evidence="2 9" id="KW-0547">Nucleotide-binding</keyword>
<dbReference type="PROSITE" id="PS51715">
    <property type="entry name" value="G_GB1_RHD3"/>
    <property type="match status" value="1"/>
</dbReference>
<evidence type="ECO:0000313" key="14">
    <source>
        <dbReference type="Proteomes" id="UP000708148"/>
    </source>
</evidence>
<dbReference type="SUPFAM" id="SSF52540">
    <property type="entry name" value="P-loop containing nucleoside triphosphate hydrolases"/>
    <property type="match status" value="1"/>
</dbReference>
<evidence type="ECO:0000256" key="5">
    <source>
        <dbReference type="ARBA" id="ARBA00022989"/>
    </source>
</evidence>
<evidence type="ECO:0000256" key="6">
    <source>
        <dbReference type="ARBA" id="ARBA00023054"/>
    </source>
</evidence>
<keyword evidence="14" id="KW-1185">Reference proteome</keyword>
<comment type="caution">
    <text evidence="13">The sequence shown here is derived from an EMBL/GenBank/DDBJ whole genome shotgun (WGS) entry which is preliminary data.</text>
</comment>
<name>A0A8S1JHU8_9CHLO</name>
<dbReference type="PANTHER" id="PTHR45923:SF2">
    <property type="entry name" value="PROTEIN SEY1"/>
    <property type="match status" value="1"/>
</dbReference>
<feature type="transmembrane region" description="Helical" evidence="11">
    <location>
        <begin position="688"/>
        <end position="721"/>
    </location>
</feature>
<dbReference type="InterPro" id="IPR008803">
    <property type="entry name" value="RHD3/Sey1"/>
</dbReference>
<feature type="topological domain" description="Cytoplasmic" evidence="9">
    <location>
        <begin position="731"/>
        <end position="813"/>
    </location>
</feature>
<keyword evidence="7 9" id="KW-0342">GTP-binding</keyword>
<evidence type="ECO:0000256" key="8">
    <source>
        <dbReference type="ARBA" id="ARBA00023136"/>
    </source>
</evidence>
<evidence type="ECO:0000256" key="10">
    <source>
        <dbReference type="SAM" id="MobiDB-lite"/>
    </source>
</evidence>
<dbReference type="Pfam" id="PF20428">
    <property type="entry name" value="Sey1_3HB"/>
    <property type="match status" value="1"/>
</dbReference>
<dbReference type="Proteomes" id="UP000708148">
    <property type="component" value="Unassembled WGS sequence"/>
</dbReference>
<accession>A0A8S1JHU8</accession>